<feature type="active site" description="Acyl-thioester intermediate" evidence="2">
    <location>
        <position position="214"/>
    </location>
</feature>
<evidence type="ECO:0000313" key="4">
    <source>
        <dbReference type="EMBL" id="PST38230.1"/>
    </source>
</evidence>
<feature type="active site" description="Proton donor/acceptor" evidence="2">
    <location>
        <position position="152"/>
    </location>
</feature>
<dbReference type="InterPro" id="IPR005754">
    <property type="entry name" value="Sortase"/>
</dbReference>
<evidence type="ECO:0000256" key="1">
    <source>
        <dbReference type="ARBA" id="ARBA00022801"/>
    </source>
</evidence>
<dbReference type="SUPFAM" id="SSF63817">
    <property type="entry name" value="Sortase"/>
    <property type="match status" value="1"/>
</dbReference>
<dbReference type="Pfam" id="PF04203">
    <property type="entry name" value="Sortase"/>
    <property type="match status" value="1"/>
</dbReference>
<reference evidence="4 5" key="1">
    <citation type="journal article" date="2019" name="Int. J. Syst. Evol. Microbiol.">
        <title>Faecalibacillus intestinalis gen. nov., sp. nov. and Faecalibacillus faecis sp. nov., isolated from human faeces.</title>
        <authorList>
            <person name="Seo B."/>
            <person name="Jeon K."/>
            <person name="Baek I."/>
            <person name="Lee Y.M."/>
            <person name="Baek K."/>
            <person name="Ko G."/>
        </authorList>
    </citation>
    <scope>NUCLEOTIDE SEQUENCE [LARGE SCALE GENOMIC DNA]</scope>
    <source>
        <strain evidence="4 5">SNUG30099</strain>
    </source>
</reference>
<dbReference type="Gene3D" id="2.40.260.10">
    <property type="entry name" value="Sortase"/>
    <property type="match status" value="1"/>
</dbReference>
<comment type="caution">
    <text evidence="4">The sequence shown here is derived from an EMBL/GenBank/DDBJ whole genome shotgun (WGS) entry which is preliminary data.</text>
</comment>
<dbReference type="Proteomes" id="UP000240974">
    <property type="component" value="Unassembled WGS sequence"/>
</dbReference>
<dbReference type="InterPro" id="IPR042002">
    <property type="entry name" value="Sortase_C"/>
</dbReference>
<dbReference type="AlphaFoldDB" id="A0A2T3FSI4"/>
<keyword evidence="1" id="KW-0378">Hydrolase</keyword>
<keyword evidence="3" id="KW-1133">Transmembrane helix</keyword>
<evidence type="ECO:0000313" key="5">
    <source>
        <dbReference type="Proteomes" id="UP000240974"/>
    </source>
</evidence>
<dbReference type="RefSeq" id="WP_107030453.1">
    <property type="nucleotide sequence ID" value="NZ_JAQEBO010000025.1"/>
</dbReference>
<dbReference type="InterPro" id="IPR023365">
    <property type="entry name" value="Sortase_dom-sf"/>
</dbReference>
<dbReference type="GO" id="GO:0016787">
    <property type="term" value="F:hydrolase activity"/>
    <property type="evidence" value="ECO:0007669"/>
    <property type="project" value="UniProtKB-KW"/>
</dbReference>
<dbReference type="CDD" id="cd05827">
    <property type="entry name" value="Sortase_C"/>
    <property type="match status" value="1"/>
</dbReference>
<name>A0A2T3FSI4_9FIRM</name>
<evidence type="ECO:0000256" key="2">
    <source>
        <dbReference type="PIRSR" id="PIRSR605754-1"/>
    </source>
</evidence>
<sequence>MKKKLSNIVIILIFVAGLSLLVYPFVANKWNSYRHDCLISNYEKIVSQKSDSIDYDAEMKKAKAYNDALAPHILPDSFIKAENQKSEDKSYTSALNLAGDGIMGIVEIPKIDVKLPIYHTTSEEVLSKAAGHLEGSSLPIGGKDTHAVISAHRGLPSATLFTDLDQVKKGDHFLVHVLNKTLCYEVDSIVETEPDDTSALAVQEGKDLVSLLTCTPYGVNTQRLIVTGHRVSYNKSVVNKEKKNGFTSLHTNYLLWVIVGLAVTGGFIFILYKKDKKMRSKE</sequence>
<dbReference type="EMBL" id="PYLQ01000021">
    <property type="protein sequence ID" value="PST38230.1"/>
    <property type="molecule type" value="Genomic_DNA"/>
</dbReference>
<organism evidence="4 5">
    <name type="scientific">Faecalibacillus intestinalis</name>
    <dbReference type="NCBI Taxonomy" id="1982626"/>
    <lineage>
        <taxon>Bacteria</taxon>
        <taxon>Bacillati</taxon>
        <taxon>Bacillota</taxon>
        <taxon>Erysipelotrichia</taxon>
        <taxon>Erysipelotrichales</taxon>
        <taxon>Coprobacillaceae</taxon>
        <taxon>Faecalibacillus</taxon>
    </lineage>
</organism>
<keyword evidence="3" id="KW-0812">Transmembrane</keyword>
<accession>A0A2T3FSI4</accession>
<dbReference type="NCBIfam" id="NF033745">
    <property type="entry name" value="class_C_sortase"/>
    <property type="match status" value="1"/>
</dbReference>
<keyword evidence="3" id="KW-0472">Membrane</keyword>
<feature type="transmembrane region" description="Helical" evidence="3">
    <location>
        <begin position="7"/>
        <end position="26"/>
    </location>
</feature>
<gene>
    <name evidence="4" type="ORF">C7U54_11970</name>
</gene>
<evidence type="ECO:0000256" key="3">
    <source>
        <dbReference type="SAM" id="Phobius"/>
    </source>
</evidence>
<feature type="transmembrane region" description="Helical" evidence="3">
    <location>
        <begin position="253"/>
        <end position="272"/>
    </location>
</feature>
<protein>
    <submittedName>
        <fullName evidence="4">Class C sortase</fullName>
    </submittedName>
</protein>
<keyword evidence="5" id="KW-1185">Reference proteome</keyword>
<dbReference type="NCBIfam" id="TIGR01076">
    <property type="entry name" value="sortase_fam"/>
    <property type="match status" value="1"/>
</dbReference>
<proteinExistence type="predicted"/>